<dbReference type="PANTHER" id="PTHR30069">
    <property type="entry name" value="TONB-DEPENDENT OUTER MEMBRANE RECEPTOR"/>
    <property type="match status" value="1"/>
</dbReference>
<dbReference type="Proteomes" id="UP001549749">
    <property type="component" value="Unassembled WGS sequence"/>
</dbReference>
<keyword evidence="8" id="KW-1185">Reference proteome</keyword>
<reference evidence="7 8" key="1">
    <citation type="submission" date="2024-06" db="EMBL/GenBank/DDBJ databases">
        <title>Chitinophaga defluvii sp. nov., isolated from municipal sewage.</title>
        <authorList>
            <person name="Zhang L."/>
        </authorList>
    </citation>
    <scope>NUCLEOTIDE SEQUENCE [LARGE SCALE GENOMIC DNA]</scope>
    <source>
        <strain evidence="7 8">H8</strain>
    </source>
</reference>
<sequence>MKNFDLLKVRQSHAWQSILLRMKLTTFLMLYAFLQVSANGYSQDSRITVKQENKSIKALFKKIEQKTSYRFIYQDDASSLEKPISINVADKPVSEVLTMALSNTGFGFKLMTDDLIAIVPKGNKVQEITIKGKVTDNTAQAIIGATIKIDGTSKGTTTDVNGDFTLSVPEGATIIITAIGYAAQSIVIKDKSPLNIVLQPDTKGLSEVVVVGYGEQRREAVTGSVATIKGADLMKSPAVNVSNSIAGRMQGVTAMQKTGEPGADGSTLRIRGSNTLGNNDPLVVIDGVAARTGGLERLNPADIESMSVLKDASAAIYGARAANGVILVTTKRGKSGKAQLSYSFNQGWAQATHIPEMANAQQYAEIRNELSMYKNVGGKEWGDAWNAYKQSGSYTSPVTGNKWTPPFSKEDIQQYQDGSDPWGHPNTDWYDAAFKKWSPQSSHNVQLSGGSESLRYLTSFGYQSQDGYYKSSATGYDQYSLRINLDGKVNKYVNVSVDMNGRQENRNYPTRSASSIFRMLMRGKPTEPAFWPSGQAGPDIEYGDNPVVITTDQTGYSKDRRYYLQTTARLDITIPWVEGLKLSGSMAFDKYIKRTKDWQTPWFLYTWNKEDPFEADGKTHKLIKSPRGPAQPTLKQEDEDQANKLLRGLLTYDRTFGSHTVNLVFGAERETVGNDKFNASRKYFFSSSIDQMFAGGDREKDNGGSAWNRARLNYFGRAAYNYKEKYLAEFVWRVDGSYMFPANTRFGFFPGIMAGWRISEENFWKENVPIVNYLKLRGSWGQLGNDQIYYDDNNDGELTLQEYQYYATYQLGSYIFDNQVVKSLFEPRVPNPLVTWEVANNYNIGLDGQLLNGKIYFELDAFLNQRSHILWRRNASVPQTTGMTLPAENIGKVENRGWEFKVGYTGQSNDFRYDISVNGGVAKNKIKFWDEAPGAPEWQKSTGHPMKTDNYYQYDGVFKDWEDVNKNTLNYSALTNNLRPGDMKYKDINGDGKIDGDDKVRNDKSIEPTFTGGVNLNLQYKDFDLSILVQGATGGALPVNTESGEIGNFTKDYYDHRWSPDNPSSVHPRVSDRNDMYWSTGNTYWLRNTNYVRLKNLELGYNLSDVVKKKIGIAGLRVYVNCLNLFTIDNLKILDPESINGNGQYYPQSRVINAGATLNF</sequence>
<evidence type="ECO:0000256" key="1">
    <source>
        <dbReference type="ARBA" id="ARBA00022448"/>
    </source>
</evidence>
<evidence type="ECO:0000313" key="8">
    <source>
        <dbReference type="Proteomes" id="UP001549749"/>
    </source>
</evidence>
<dbReference type="NCBIfam" id="TIGR04056">
    <property type="entry name" value="OMP_RagA_SusC"/>
    <property type="match status" value="1"/>
</dbReference>
<dbReference type="SMART" id="SM00965">
    <property type="entry name" value="STN"/>
    <property type="match status" value="1"/>
</dbReference>
<dbReference type="PANTHER" id="PTHR30069:SF29">
    <property type="entry name" value="HEMOGLOBIN AND HEMOGLOBIN-HAPTOGLOBIN-BINDING PROTEIN 1-RELATED"/>
    <property type="match status" value="1"/>
</dbReference>
<dbReference type="InterPro" id="IPR037066">
    <property type="entry name" value="Plug_dom_sf"/>
</dbReference>
<dbReference type="Gene3D" id="2.170.130.10">
    <property type="entry name" value="TonB-dependent receptor, plug domain"/>
    <property type="match status" value="1"/>
</dbReference>
<comment type="subcellular location">
    <subcellularLocation>
        <location evidence="5">Cell outer membrane</location>
        <topology evidence="5">Multi-pass membrane protein</topology>
    </subcellularLocation>
</comment>
<name>A0ABV2T9L7_9BACT</name>
<dbReference type="Pfam" id="PF13715">
    <property type="entry name" value="CarbopepD_reg_2"/>
    <property type="match status" value="1"/>
</dbReference>
<evidence type="ECO:0000313" key="7">
    <source>
        <dbReference type="EMBL" id="MET6999734.1"/>
    </source>
</evidence>
<evidence type="ECO:0000256" key="3">
    <source>
        <dbReference type="ARBA" id="ARBA00023136"/>
    </source>
</evidence>
<comment type="caution">
    <text evidence="7">The sequence shown here is derived from an EMBL/GenBank/DDBJ whole genome shotgun (WGS) entry which is preliminary data.</text>
</comment>
<dbReference type="InterPro" id="IPR023996">
    <property type="entry name" value="TonB-dep_OMP_SusC/RagA"/>
</dbReference>
<dbReference type="PROSITE" id="PS00018">
    <property type="entry name" value="EF_HAND_1"/>
    <property type="match status" value="1"/>
</dbReference>
<evidence type="ECO:0000256" key="4">
    <source>
        <dbReference type="ARBA" id="ARBA00023237"/>
    </source>
</evidence>
<dbReference type="InterPro" id="IPR011662">
    <property type="entry name" value="Secretin/TonB_short_N"/>
</dbReference>
<dbReference type="InterPro" id="IPR018247">
    <property type="entry name" value="EF_Hand_1_Ca_BS"/>
</dbReference>
<keyword evidence="2" id="KW-0732">Signal</keyword>
<proteinExistence type="inferred from homology"/>
<dbReference type="RefSeq" id="WP_354662296.1">
    <property type="nucleotide sequence ID" value="NZ_JBEXAC010000002.1"/>
</dbReference>
<accession>A0ABV2T9L7</accession>
<dbReference type="InterPro" id="IPR023997">
    <property type="entry name" value="TonB-dep_OMP_SusC/RagA_CS"/>
</dbReference>
<evidence type="ECO:0000259" key="6">
    <source>
        <dbReference type="SMART" id="SM00965"/>
    </source>
</evidence>
<keyword evidence="5" id="KW-0812">Transmembrane</keyword>
<dbReference type="InterPro" id="IPR039426">
    <property type="entry name" value="TonB-dep_rcpt-like"/>
</dbReference>
<keyword evidence="4 5" id="KW-0998">Cell outer membrane</keyword>
<keyword evidence="5" id="KW-1134">Transmembrane beta strand</keyword>
<comment type="similarity">
    <text evidence="5">Belongs to the TonB-dependent receptor family.</text>
</comment>
<dbReference type="EMBL" id="JBEXAC010000002">
    <property type="protein sequence ID" value="MET6999734.1"/>
    <property type="molecule type" value="Genomic_DNA"/>
</dbReference>
<dbReference type="InterPro" id="IPR012910">
    <property type="entry name" value="Plug_dom"/>
</dbReference>
<protein>
    <submittedName>
        <fullName evidence="7">TonB-dependent receptor</fullName>
    </submittedName>
</protein>
<gene>
    <name evidence="7" type="ORF">ABR189_20255</name>
</gene>
<dbReference type="SUPFAM" id="SSF56935">
    <property type="entry name" value="Porins"/>
    <property type="match status" value="1"/>
</dbReference>
<dbReference type="PROSITE" id="PS52016">
    <property type="entry name" value="TONB_DEPENDENT_REC_3"/>
    <property type="match status" value="1"/>
</dbReference>
<dbReference type="SUPFAM" id="SSF49464">
    <property type="entry name" value="Carboxypeptidase regulatory domain-like"/>
    <property type="match status" value="1"/>
</dbReference>
<dbReference type="InterPro" id="IPR008969">
    <property type="entry name" value="CarboxyPept-like_regulatory"/>
</dbReference>
<evidence type="ECO:0000256" key="5">
    <source>
        <dbReference type="PROSITE-ProRule" id="PRU01360"/>
    </source>
</evidence>
<keyword evidence="7" id="KW-0675">Receptor</keyword>
<keyword evidence="1 5" id="KW-0813">Transport</keyword>
<feature type="domain" description="Secretin/TonB short N-terminal" evidence="6">
    <location>
        <begin position="69"/>
        <end position="121"/>
    </location>
</feature>
<dbReference type="Gene3D" id="2.60.40.1120">
    <property type="entry name" value="Carboxypeptidase-like, regulatory domain"/>
    <property type="match status" value="1"/>
</dbReference>
<organism evidence="7 8">
    <name type="scientific">Chitinophaga defluvii</name>
    <dbReference type="NCBI Taxonomy" id="3163343"/>
    <lineage>
        <taxon>Bacteria</taxon>
        <taxon>Pseudomonadati</taxon>
        <taxon>Bacteroidota</taxon>
        <taxon>Chitinophagia</taxon>
        <taxon>Chitinophagales</taxon>
        <taxon>Chitinophagaceae</taxon>
        <taxon>Chitinophaga</taxon>
    </lineage>
</organism>
<dbReference type="NCBIfam" id="TIGR04057">
    <property type="entry name" value="SusC_RagA_signa"/>
    <property type="match status" value="1"/>
</dbReference>
<evidence type="ECO:0000256" key="2">
    <source>
        <dbReference type="ARBA" id="ARBA00022729"/>
    </source>
</evidence>
<dbReference type="Pfam" id="PF07715">
    <property type="entry name" value="Plug"/>
    <property type="match status" value="1"/>
</dbReference>
<keyword evidence="3 5" id="KW-0472">Membrane</keyword>